<dbReference type="Ensembl" id="ENSNPET00000017385.1">
    <property type="protein sequence ID" value="ENSNPEP00000016963.1"/>
    <property type="gene ID" value="ENSNPEG00000012637.1"/>
</dbReference>
<organism evidence="1 2">
    <name type="scientific">Nothoprocta perdicaria</name>
    <name type="common">Chilean tinamou</name>
    <name type="synonym">Crypturus perdicarius</name>
    <dbReference type="NCBI Taxonomy" id="30464"/>
    <lineage>
        <taxon>Eukaryota</taxon>
        <taxon>Metazoa</taxon>
        <taxon>Chordata</taxon>
        <taxon>Craniata</taxon>
        <taxon>Vertebrata</taxon>
        <taxon>Euteleostomi</taxon>
        <taxon>Archelosauria</taxon>
        <taxon>Archosauria</taxon>
        <taxon>Dinosauria</taxon>
        <taxon>Saurischia</taxon>
        <taxon>Theropoda</taxon>
        <taxon>Coelurosauria</taxon>
        <taxon>Aves</taxon>
        <taxon>Palaeognathae</taxon>
        <taxon>Tinamiformes</taxon>
        <taxon>Tinamidae</taxon>
        <taxon>Nothoprocta</taxon>
    </lineage>
</organism>
<proteinExistence type="predicted"/>
<dbReference type="AlphaFoldDB" id="A0A8C6ZQ74"/>
<keyword evidence="2" id="KW-1185">Reference proteome</keyword>
<evidence type="ECO:0000313" key="2">
    <source>
        <dbReference type="Proteomes" id="UP000694420"/>
    </source>
</evidence>
<evidence type="ECO:0000313" key="1">
    <source>
        <dbReference type="Ensembl" id="ENSNPEP00000016963.1"/>
    </source>
</evidence>
<reference evidence="1" key="2">
    <citation type="submission" date="2025-09" db="UniProtKB">
        <authorList>
            <consortium name="Ensembl"/>
        </authorList>
    </citation>
    <scope>IDENTIFICATION</scope>
</reference>
<sequence length="39" mass="4426">MSHVAVENALSLDQQVREGRYIPPHLRNREASKQGILVI</sequence>
<name>A0A8C6ZQ74_NOTPE</name>
<reference evidence="1" key="1">
    <citation type="submission" date="2025-08" db="UniProtKB">
        <authorList>
            <consortium name="Ensembl"/>
        </authorList>
    </citation>
    <scope>IDENTIFICATION</scope>
</reference>
<accession>A0A8C6ZQ74</accession>
<dbReference type="Proteomes" id="UP000694420">
    <property type="component" value="Unplaced"/>
</dbReference>
<protein>
    <submittedName>
        <fullName evidence="1">Uncharacterized protein</fullName>
    </submittedName>
</protein>